<protein>
    <submittedName>
        <fullName evidence="6">Keratin, type II cytoskeletal 6B-like</fullName>
    </submittedName>
</protein>
<evidence type="ECO:0000313" key="6">
    <source>
        <dbReference type="RefSeq" id="XP_054859746.1"/>
    </source>
</evidence>
<name>A0AA97KPL6_EUBMA</name>
<dbReference type="FunFam" id="1.20.5.170:FF:000004">
    <property type="entry name" value="Keratin, type II cytoskeletal 5"/>
    <property type="match status" value="1"/>
</dbReference>
<evidence type="ECO:0000256" key="1">
    <source>
        <dbReference type="ARBA" id="ARBA00022754"/>
    </source>
</evidence>
<proteinExistence type="predicted"/>
<evidence type="ECO:0000256" key="3">
    <source>
        <dbReference type="SAM" id="Coils"/>
    </source>
</evidence>
<dbReference type="KEGG" id="emc:129346419"/>
<accession>A0AA97KPL6</accession>
<dbReference type="InterPro" id="IPR032444">
    <property type="entry name" value="Keratin_2_head"/>
</dbReference>
<sequence>MAYQTTVKTQRKILSNFSVVVPNSCRTGFSSNSASGGCGSGSDLGRVVRGRGFGSQSLYNLDGSQRVHGRAFGACFGSHVGNRYESTGGMGAGNFGLVGSGFGGGKRALGFPVQPLGGVQEVSINQTLLAPLNLEIDPNIQEVRKEEKEQRKTLNNKFASFIDKVRFLDQQNKVLEMKWTLLQEQGQKISRNNVKTLFDAYIGNLRDNLKTLKKDNGRMVGELNQMQGTVKDYKNQYEDEINKHATAASEFVTLKTDTDAAHIVNADLQANIMSLEEEINFLRSIFELYANLQAATTEAEERGELALKDAGQKLAELEEALRRAKKDTARQITDYQDLMNNKLGLDIEIATYSKLLEGEENRLSNDGVVAVNIQPSSTDIPLSAQFPPAPEESFRMLKREVCVLPDKRFSSRK</sequence>
<dbReference type="FunFam" id="1.20.5.1160:FF:000001">
    <property type="entry name" value="Keratin type II"/>
    <property type="match status" value="1"/>
</dbReference>
<dbReference type="GO" id="GO:0005615">
    <property type="term" value="C:extracellular space"/>
    <property type="evidence" value="ECO:0007669"/>
    <property type="project" value="TreeGrafter"/>
</dbReference>
<dbReference type="AlphaFoldDB" id="A0AA97KPL6"/>
<dbReference type="Pfam" id="PF00038">
    <property type="entry name" value="Filament"/>
    <property type="match status" value="2"/>
</dbReference>
<keyword evidence="1" id="KW-0403">Intermediate filament</keyword>
<feature type="coiled-coil region" evidence="3">
    <location>
        <begin position="223"/>
        <end position="334"/>
    </location>
</feature>
<dbReference type="InterPro" id="IPR003054">
    <property type="entry name" value="Keratin_II"/>
</dbReference>
<dbReference type="InterPro" id="IPR039008">
    <property type="entry name" value="IF_rod_dom"/>
</dbReference>
<dbReference type="PROSITE" id="PS51842">
    <property type="entry name" value="IF_ROD_2"/>
    <property type="match status" value="1"/>
</dbReference>
<evidence type="ECO:0000256" key="2">
    <source>
        <dbReference type="ARBA" id="ARBA00023054"/>
    </source>
</evidence>
<dbReference type="GeneID" id="129346419"/>
<dbReference type="GO" id="GO:0031424">
    <property type="term" value="P:keratinization"/>
    <property type="evidence" value="ECO:0007669"/>
    <property type="project" value="TreeGrafter"/>
</dbReference>
<organism evidence="5 6">
    <name type="scientific">Eublepharis macularius</name>
    <name type="common">Leopard gecko</name>
    <name type="synonym">Cyrtodactylus macularius</name>
    <dbReference type="NCBI Taxonomy" id="481883"/>
    <lineage>
        <taxon>Eukaryota</taxon>
        <taxon>Metazoa</taxon>
        <taxon>Chordata</taxon>
        <taxon>Craniata</taxon>
        <taxon>Vertebrata</taxon>
        <taxon>Euteleostomi</taxon>
        <taxon>Lepidosauria</taxon>
        <taxon>Squamata</taxon>
        <taxon>Bifurcata</taxon>
        <taxon>Gekkota</taxon>
        <taxon>Eublepharidae</taxon>
        <taxon>Eublepharinae</taxon>
        <taxon>Eublepharis</taxon>
    </lineage>
</organism>
<dbReference type="SUPFAM" id="SSF64593">
    <property type="entry name" value="Intermediate filament protein, coiled coil region"/>
    <property type="match status" value="2"/>
</dbReference>
<dbReference type="RefSeq" id="XP_054859746.1">
    <property type="nucleotide sequence ID" value="XM_055003771.1"/>
</dbReference>
<dbReference type="PANTHER" id="PTHR45616:SF39">
    <property type="entry name" value="KERATIN, TYPE II CYTOSKELETAL 6A-RELATED"/>
    <property type="match status" value="1"/>
</dbReference>
<keyword evidence="5" id="KW-1185">Reference proteome</keyword>
<dbReference type="SMART" id="SM01391">
    <property type="entry name" value="Filament"/>
    <property type="match status" value="1"/>
</dbReference>
<dbReference type="Gene3D" id="1.20.5.170">
    <property type="match status" value="1"/>
</dbReference>
<dbReference type="Proteomes" id="UP001190640">
    <property type="component" value="Chromosome 19"/>
</dbReference>
<dbReference type="Pfam" id="PF16208">
    <property type="entry name" value="Keratin_2_head"/>
    <property type="match status" value="1"/>
</dbReference>
<dbReference type="PRINTS" id="PR01276">
    <property type="entry name" value="TYPE2KERATIN"/>
</dbReference>
<dbReference type="GO" id="GO:0045109">
    <property type="term" value="P:intermediate filament organization"/>
    <property type="evidence" value="ECO:0007669"/>
    <property type="project" value="TreeGrafter"/>
</dbReference>
<gene>
    <name evidence="6" type="primary">LOC129346419</name>
</gene>
<dbReference type="GO" id="GO:0045095">
    <property type="term" value="C:keratin filament"/>
    <property type="evidence" value="ECO:0007669"/>
    <property type="project" value="InterPro"/>
</dbReference>
<feature type="domain" description="IF rod" evidence="4">
    <location>
        <begin position="147"/>
        <end position="363"/>
    </location>
</feature>
<evidence type="ECO:0000259" key="4">
    <source>
        <dbReference type="PROSITE" id="PS51842"/>
    </source>
</evidence>
<evidence type="ECO:0000313" key="5">
    <source>
        <dbReference type="Proteomes" id="UP001190640"/>
    </source>
</evidence>
<keyword evidence="2 3" id="KW-0175">Coiled coil</keyword>
<reference evidence="6" key="1">
    <citation type="submission" date="2025-08" db="UniProtKB">
        <authorList>
            <consortium name="RefSeq"/>
        </authorList>
    </citation>
    <scope>IDENTIFICATION</scope>
    <source>
        <tissue evidence="6">Blood</tissue>
    </source>
</reference>
<dbReference type="Gene3D" id="1.20.5.1160">
    <property type="entry name" value="Vasodilator-stimulated phosphoprotein"/>
    <property type="match status" value="1"/>
</dbReference>
<dbReference type="GO" id="GO:0030280">
    <property type="term" value="F:structural constituent of skin epidermis"/>
    <property type="evidence" value="ECO:0007669"/>
    <property type="project" value="TreeGrafter"/>
</dbReference>
<dbReference type="PANTHER" id="PTHR45616">
    <property type="entry name" value="GATA-TYPE DOMAIN-CONTAINING PROTEIN"/>
    <property type="match status" value="1"/>
</dbReference>